<evidence type="ECO:0000256" key="4">
    <source>
        <dbReference type="ARBA" id="ARBA00022573"/>
    </source>
</evidence>
<gene>
    <name evidence="10" type="primary">cbiN</name>
    <name evidence="12" type="ORF">GCM10009799_18690</name>
</gene>
<evidence type="ECO:0000256" key="8">
    <source>
        <dbReference type="ARBA" id="ARBA00023136"/>
    </source>
</evidence>
<dbReference type="Pfam" id="PF02553">
    <property type="entry name" value="CbiN"/>
    <property type="match status" value="1"/>
</dbReference>
<sequence length="155" mass="15817">MTPTNPTQPTDPHSEPRREGGRPPRAWATWAMVAAIAAIAVLPIAIGAGDGLDEPFAGADGQGQQAVEDIDPGYEPWFTPIIEVPSTETESGLFALQAAIGSGIVCYYFGVVRTRARMRAEAEGGQPAADTGDADATGGSAASGGDRDGSLPGHG</sequence>
<keyword evidence="8 10" id="KW-0472">Membrane</keyword>
<feature type="compositionally biased region" description="Basic and acidic residues" evidence="11">
    <location>
        <begin position="12"/>
        <end position="22"/>
    </location>
</feature>
<feature type="transmembrane region" description="Helical" evidence="10">
    <location>
        <begin position="93"/>
        <end position="111"/>
    </location>
</feature>
<protein>
    <recommendedName>
        <fullName evidence="10">Cobalt transport protein CbiN</fullName>
    </recommendedName>
    <alternativeName>
        <fullName evidence="10">Energy-coupling factor transporter probable substrate-capture protein CbiN</fullName>
        <shortName evidence="10">ECF transporter S component CbiN</shortName>
    </alternativeName>
</protein>
<evidence type="ECO:0000256" key="1">
    <source>
        <dbReference type="ARBA" id="ARBA00022426"/>
    </source>
</evidence>
<keyword evidence="2 10" id="KW-0813">Transport</keyword>
<dbReference type="InterPro" id="IPR003705">
    <property type="entry name" value="CbiN"/>
</dbReference>
<keyword evidence="6 10" id="KW-1133">Transmembrane helix</keyword>
<evidence type="ECO:0000256" key="6">
    <source>
        <dbReference type="ARBA" id="ARBA00022989"/>
    </source>
</evidence>
<keyword evidence="13" id="KW-1185">Reference proteome</keyword>
<keyword evidence="1 10" id="KW-0171">Cobalt transport</keyword>
<evidence type="ECO:0000313" key="12">
    <source>
        <dbReference type="EMBL" id="GAA1993011.1"/>
    </source>
</evidence>
<comment type="pathway">
    <text evidence="10">Cofactor biosynthesis; adenosylcobalamin biosynthesis.</text>
</comment>
<evidence type="ECO:0000256" key="2">
    <source>
        <dbReference type="ARBA" id="ARBA00022448"/>
    </source>
</evidence>
<comment type="function">
    <text evidence="10">Part of the energy-coupling factor (ECF) transporter complex CbiMNOQ involved in cobalt import.</text>
</comment>
<dbReference type="EMBL" id="BAAAPC010000006">
    <property type="protein sequence ID" value="GAA1993011.1"/>
    <property type="molecule type" value="Genomic_DNA"/>
</dbReference>
<reference evidence="13" key="1">
    <citation type="journal article" date="2019" name="Int. J. Syst. Evol. Microbiol.">
        <title>The Global Catalogue of Microorganisms (GCM) 10K type strain sequencing project: providing services to taxonomists for standard genome sequencing and annotation.</title>
        <authorList>
            <consortium name="The Broad Institute Genomics Platform"/>
            <consortium name="The Broad Institute Genome Sequencing Center for Infectious Disease"/>
            <person name="Wu L."/>
            <person name="Ma J."/>
        </authorList>
    </citation>
    <scope>NUCLEOTIDE SEQUENCE [LARGE SCALE GENOMIC DNA]</scope>
    <source>
        <strain evidence="13">JCM 15313</strain>
    </source>
</reference>
<evidence type="ECO:0000256" key="11">
    <source>
        <dbReference type="SAM" id="MobiDB-lite"/>
    </source>
</evidence>
<dbReference type="RefSeq" id="WP_344103947.1">
    <property type="nucleotide sequence ID" value="NZ_BAAAPC010000006.1"/>
</dbReference>
<keyword evidence="7 10" id="KW-0406">Ion transport</keyword>
<dbReference type="NCBIfam" id="NF002780">
    <property type="entry name" value="PRK02898.1"/>
    <property type="match status" value="1"/>
</dbReference>
<comment type="subcellular location">
    <subcellularLocation>
        <location evidence="10">Cell membrane</location>
        <topology evidence="10">Multi-pass membrane protein</topology>
    </subcellularLocation>
</comment>
<keyword evidence="4 10" id="KW-0169">Cobalamin biosynthesis</keyword>
<dbReference type="Proteomes" id="UP001501585">
    <property type="component" value="Unassembled WGS sequence"/>
</dbReference>
<dbReference type="PANTHER" id="PTHR38662:SF1">
    <property type="entry name" value="COBALT TRANSPORT PROTEIN CBIN"/>
    <property type="match status" value="1"/>
</dbReference>
<keyword evidence="3 10" id="KW-1003">Cell membrane</keyword>
<accession>A0ABP5E7R3</accession>
<dbReference type="PANTHER" id="PTHR38662">
    <property type="entry name" value="COBALT TRANSPORT PROTEIN CBIN"/>
    <property type="match status" value="1"/>
</dbReference>
<proteinExistence type="inferred from homology"/>
<keyword evidence="5 10" id="KW-0812">Transmembrane</keyword>
<dbReference type="HAMAP" id="MF_00330">
    <property type="entry name" value="CbiN"/>
    <property type="match status" value="1"/>
</dbReference>
<evidence type="ECO:0000256" key="9">
    <source>
        <dbReference type="ARBA" id="ARBA00023285"/>
    </source>
</evidence>
<evidence type="ECO:0000256" key="3">
    <source>
        <dbReference type="ARBA" id="ARBA00022475"/>
    </source>
</evidence>
<feature type="compositionally biased region" description="Low complexity" evidence="11">
    <location>
        <begin position="128"/>
        <end position="144"/>
    </location>
</feature>
<comment type="similarity">
    <text evidence="10">Belongs to the CbiN family.</text>
</comment>
<evidence type="ECO:0000256" key="7">
    <source>
        <dbReference type="ARBA" id="ARBA00023065"/>
    </source>
</evidence>
<evidence type="ECO:0000256" key="10">
    <source>
        <dbReference type="HAMAP-Rule" id="MF_00330"/>
    </source>
</evidence>
<evidence type="ECO:0000256" key="5">
    <source>
        <dbReference type="ARBA" id="ARBA00022692"/>
    </source>
</evidence>
<feature type="region of interest" description="Disordered" evidence="11">
    <location>
        <begin position="121"/>
        <end position="155"/>
    </location>
</feature>
<organism evidence="12 13">
    <name type="scientific">Nocardiopsis rhodophaea</name>
    <dbReference type="NCBI Taxonomy" id="280238"/>
    <lineage>
        <taxon>Bacteria</taxon>
        <taxon>Bacillati</taxon>
        <taxon>Actinomycetota</taxon>
        <taxon>Actinomycetes</taxon>
        <taxon>Streptosporangiales</taxon>
        <taxon>Nocardiopsidaceae</taxon>
        <taxon>Nocardiopsis</taxon>
    </lineage>
</organism>
<feature type="transmembrane region" description="Helical" evidence="10">
    <location>
        <begin position="27"/>
        <end position="46"/>
    </location>
</feature>
<comment type="subunit">
    <text evidence="10">Forms an energy-coupling factor (ECF) transporter complex composed of an ATP-binding protein (A component, CbiO), a transmembrane protein (T component, CbiQ) and 2 possible substrate-capture proteins (S components, CbiM and CbiN) of unknown stoichimetry.</text>
</comment>
<feature type="compositionally biased region" description="Polar residues" evidence="11">
    <location>
        <begin position="1"/>
        <end position="11"/>
    </location>
</feature>
<keyword evidence="9 10" id="KW-0170">Cobalt</keyword>
<feature type="region of interest" description="Disordered" evidence="11">
    <location>
        <begin position="1"/>
        <end position="24"/>
    </location>
</feature>
<comment type="caution">
    <text evidence="12">The sequence shown here is derived from an EMBL/GenBank/DDBJ whole genome shotgun (WGS) entry which is preliminary data.</text>
</comment>
<name>A0ABP5E7R3_9ACTN</name>
<evidence type="ECO:0000313" key="13">
    <source>
        <dbReference type="Proteomes" id="UP001501585"/>
    </source>
</evidence>